<dbReference type="GO" id="GO:0008444">
    <property type="term" value="F:CDP-diacylglycerol-glycerol-3-phosphate 3-phosphatidyltransferase activity"/>
    <property type="evidence" value="ECO:0007669"/>
    <property type="project" value="UniProtKB-EC"/>
</dbReference>
<dbReference type="Gene3D" id="3.30.870.10">
    <property type="entry name" value="Endonuclease Chain A"/>
    <property type="match status" value="2"/>
</dbReference>
<dbReference type="PANTHER" id="PTHR12586">
    <property type="entry name" value="CDP-DIACYLGLYCEROL--SERINE O-PHOSPHATIDYLTRANSFERASE"/>
    <property type="match status" value="1"/>
</dbReference>
<dbReference type="UniPathway" id="UPA00084">
    <property type="reaction ID" value="UER00503"/>
</dbReference>
<evidence type="ECO:0000256" key="8">
    <source>
        <dbReference type="ARBA" id="ARBA00023209"/>
    </source>
</evidence>
<evidence type="ECO:0000313" key="13">
    <source>
        <dbReference type="EMBL" id="OXU26199.1"/>
    </source>
</evidence>
<proteinExistence type="inferred from homology"/>
<evidence type="ECO:0000256" key="4">
    <source>
        <dbReference type="ARBA" id="ARBA00022516"/>
    </source>
</evidence>
<dbReference type="Proteomes" id="UP000215335">
    <property type="component" value="Unassembled WGS sequence"/>
</dbReference>
<dbReference type="STRING" id="543379.A0A232F6Y3"/>
<keyword evidence="9 11" id="KW-1208">Phospholipid metabolism</keyword>
<accession>A0A232F6Y3</accession>
<dbReference type="GO" id="GO:0032049">
    <property type="term" value="P:cardiolipin biosynthetic process"/>
    <property type="evidence" value="ECO:0007669"/>
    <property type="project" value="InterPro"/>
</dbReference>
<comment type="pathway">
    <text evidence="2 11">Phospholipid metabolism; phosphatidylglycerol biosynthesis; phosphatidylglycerol from CDP-diacylglycerol: step 1/2.</text>
</comment>
<dbReference type="InterPro" id="IPR016270">
    <property type="entry name" value="PGS1"/>
</dbReference>
<dbReference type="GO" id="GO:0005739">
    <property type="term" value="C:mitochondrion"/>
    <property type="evidence" value="ECO:0007669"/>
    <property type="project" value="UniProtKB-SubCell"/>
</dbReference>
<keyword evidence="11" id="KW-0547">Nucleotide-binding</keyword>
<keyword evidence="11" id="KW-0067">ATP-binding</keyword>
<evidence type="ECO:0000256" key="1">
    <source>
        <dbReference type="ARBA" id="ARBA00003537"/>
    </source>
</evidence>
<keyword evidence="4 11" id="KW-0444">Lipid biosynthesis</keyword>
<comment type="function">
    <text evidence="1 11">Functions in the biosynthesis of the anionic phospholipids phosphatidylglycerol and cardiolipin.</text>
</comment>
<evidence type="ECO:0000256" key="9">
    <source>
        <dbReference type="ARBA" id="ARBA00023264"/>
    </source>
</evidence>
<evidence type="ECO:0000256" key="3">
    <source>
        <dbReference type="ARBA" id="ARBA00010682"/>
    </source>
</evidence>
<dbReference type="OrthoDB" id="10250191at2759"/>
<organism evidence="13 14">
    <name type="scientific">Trichomalopsis sarcophagae</name>
    <dbReference type="NCBI Taxonomy" id="543379"/>
    <lineage>
        <taxon>Eukaryota</taxon>
        <taxon>Metazoa</taxon>
        <taxon>Ecdysozoa</taxon>
        <taxon>Arthropoda</taxon>
        <taxon>Hexapoda</taxon>
        <taxon>Insecta</taxon>
        <taxon>Pterygota</taxon>
        <taxon>Neoptera</taxon>
        <taxon>Endopterygota</taxon>
        <taxon>Hymenoptera</taxon>
        <taxon>Apocrita</taxon>
        <taxon>Proctotrupomorpha</taxon>
        <taxon>Chalcidoidea</taxon>
        <taxon>Pteromalidae</taxon>
        <taxon>Pteromalinae</taxon>
        <taxon>Trichomalopsis</taxon>
    </lineage>
</organism>
<evidence type="ECO:0000256" key="6">
    <source>
        <dbReference type="ARBA" id="ARBA00022737"/>
    </source>
</evidence>
<keyword evidence="8 11" id="KW-0594">Phospholipid biosynthesis</keyword>
<keyword evidence="7 11" id="KW-0443">Lipid metabolism</keyword>
<keyword evidence="6" id="KW-0677">Repeat</keyword>
<dbReference type="GO" id="GO:0005524">
    <property type="term" value="F:ATP binding"/>
    <property type="evidence" value="ECO:0007669"/>
    <property type="project" value="UniProtKB-KW"/>
</dbReference>
<dbReference type="PROSITE" id="PS50035">
    <property type="entry name" value="PLD"/>
    <property type="match status" value="1"/>
</dbReference>
<evidence type="ECO:0000313" key="14">
    <source>
        <dbReference type="Proteomes" id="UP000215335"/>
    </source>
</evidence>
<evidence type="ECO:0000256" key="7">
    <source>
        <dbReference type="ARBA" id="ARBA00023098"/>
    </source>
</evidence>
<dbReference type="AlphaFoldDB" id="A0A232F6Y3"/>
<comment type="caution">
    <text evidence="13">The sequence shown here is derived from an EMBL/GenBank/DDBJ whole genome shotgun (WGS) entry which is preliminary data.</text>
</comment>
<comment type="subcellular location">
    <subcellularLocation>
        <location evidence="11">Mitochondrion</location>
    </subcellularLocation>
</comment>
<name>A0A232F6Y3_9HYME</name>
<dbReference type="CDD" id="cd09135">
    <property type="entry name" value="PLDc_PGS1_euk_1"/>
    <property type="match status" value="1"/>
</dbReference>
<dbReference type="SUPFAM" id="SSF56024">
    <property type="entry name" value="Phospholipase D/nuclease"/>
    <property type="match status" value="2"/>
</dbReference>
<keyword evidence="11" id="KW-0496">Mitochondrion</keyword>
<keyword evidence="5 11" id="KW-0808">Transferase</keyword>
<sequence length="514" mass="59051">MSSLSICVKSLTRFSRTKLRRQKVLTCIVRCKMHAAMLDDEKITDFEAVQVESSSLAWLHKAAPAFPVDGSKVTIIHEPSEFYSTLLEKCKTAKTRITLASLYLGTGKLETELVKTIKQTVESNNGNVEVNILLDYMRGSRGKINSKEILRPLLDGKYGHCCRVFLYHTPRLRGFLKALIPDRFNELIGLQHMKLYLFDDTLIISGANLSNDYFKNRQDRYFMIEDCKELCDFYCSLVEKVSEFSFQLESDGSTRFSDKISSHPFESPDEEFTEEASDRIRNLFQAEINKRSELYKAEIPRTDTWVFPLVQMGQLNIRHDSEITRRILERAPAGATLRLATGYFNLTTEFRTAILNSCRADCHLLTAHPEANGFFGAKGIAGGIPAAYTKIEESFFKMCEKMSQSDRIQLWEFAKPGWTYHAKGLWYSMPNEQKPCFTLIGSPNFGYRSVERDLETQIAVMTRNEKLQESLKKEYERLFNSAKPVTQRTFSQRDRVPPAWILIDYCTKAKSKLN</sequence>
<dbReference type="CDD" id="cd09137">
    <property type="entry name" value="PLDc_PGS1_euk_2"/>
    <property type="match status" value="1"/>
</dbReference>
<comment type="similarity">
    <text evidence="3 11">Belongs to the CDP-alcohol phosphatidyltransferase class-II family.</text>
</comment>
<dbReference type="EMBL" id="NNAY01000853">
    <property type="protein sequence ID" value="OXU26199.1"/>
    <property type="molecule type" value="Genomic_DNA"/>
</dbReference>
<evidence type="ECO:0000256" key="2">
    <source>
        <dbReference type="ARBA" id="ARBA00005042"/>
    </source>
</evidence>
<evidence type="ECO:0000259" key="12">
    <source>
        <dbReference type="PROSITE" id="PS50035"/>
    </source>
</evidence>
<gene>
    <name evidence="13" type="ORF">TSAR_010082</name>
</gene>
<evidence type="ECO:0000256" key="11">
    <source>
        <dbReference type="RuleBase" id="RU365024"/>
    </source>
</evidence>
<reference evidence="13 14" key="1">
    <citation type="journal article" date="2017" name="Curr. Biol.">
        <title>The Evolution of Venom by Co-option of Single-Copy Genes.</title>
        <authorList>
            <person name="Martinson E.O."/>
            <person name="Mrinalini"/>
            <person name="Kelkar Y.D."/>
            <person name="Chang C.H."/>
            <person name="Werren J.H."/>
        </authorList>
    </citation>
    <scope>NUCLEOTIDE SEQUENCE [LARGE SCALE GENOMIC DNA]</scope>
    <source>
        <strain evidence="13 14">Alberta</strain>
        <tissue evidence="13">Whole body</tissue>
    </source>
</reference>
<dbReference type="EC" id="2.7.8.5" evidence="11"/>
<dbReference type="PANTHER" id="PTHR12586:SF1">
    <property type="entry name" value="CDP-DIACYLGLYCEROL--GLYCEROL-3-PHOSPHATE 3-PHOSPHATIDYLTRANSFERASE, MITOCHONDRIAL"/>
    <property type="match status" value="1"/>
</dbReference>
<dbReference type="PIRSF" id="PIRSF000850">
    <property type="entry name" value="Phospholipase_D_PSS"/>
    <property type="match status" value="1"/>
</dbReference>
<keyword evidence="14" id="KW-1185">Reference proteome</keyword>
<evidence type="ECO:0000256" key="5">
    <source>
        <dbReference type="ARBA" id="ARBA00022679"/>
    </source>
</evidence>
<protein>
    <recommendedName>
        <fullName evidence="11">CDP-diacylglycerol--glycerol-3-phosphate 3-phosphatidyltransferase</fullName>
        <ecNumber evidence="11">2.7.8.5</ecNumber>
    </recommendedName>
</protein>
<dbReference type="InterPro" id="IPR001736">
    <property type="entry name" value="PLipase_D/transphosphatidylase"/>
</dbReference>
<comment type="catalytic activity">
    <reaction evidence="10 11">
        <text>a CDP-1,2-diacyl-sn-glycerol + sn-glycerol 3-phosphate = a 1,2-diacyl-sn-glycero-3-phospho-(1'-sn-glycero-3'-phosphate) + CMP + H(+)</text>
        <dbReference type="Rhea" id="RHEA:12593"/>
        <dbReference type="ChEBI" id="CHEBI:15378"/>
        <dbReference type="ChEBI" id="CHEBI:57597"/>
        <dbReference type="ChEBI" id="CHEBI:58332"/>
        <dbReference type="ChEBI" id="CHEBI:60110"/>
        <dbReference type="ChEBI" id="CHEBI:60377"/>
        <dbReference type="EC" id="2.7.8.5"/>
    </reaction>
</comment>
<dbReference type="SMART" id="SM00155">
    <property type="entry name" value="PLDc"/>
    <property type="match status" value="2"/>
</dbReference>
<evidence type="ECO:0000256" key="10">
    <source>
        <dbReference type="ARBA" id="ARBA00048586"/>
    </source>
</evidence>
<feature type="domain" description="PLD phosphodiesterase" evidence="12">
    <location>
        <begin position="187"/>
        <end position="213"/>
    </location>
</feature>